<gene>
    <name evidence="1" type="ORF">PFISCL1PPCAC_27530</name>
</gene>
<evidence type="ECO:0008006" key="3">
    <source>
        <dbReference type="Google" id="ProtNLM"/>
    </source>
</evidence>
<accession>A0AAV5WZP2</accession>
<name>A0AAV5WZP2_9BILA</name>
<reference evidence="1" key="1">
    <citation type="submission" date="2023-10" db="EMBL/GenBank/DDBJ databases">
        <title>Genome assembly of Pristionchus species.</title>
        <authorList>
            <person name="Yoshida K."/>
            <person name="Sommer R.J."/>
        </authorList>
    </citation>
    <scope>NUCLEOTIDE SEQUENCE</scope>
    <source>
        <strain evidence="1">RS5133</strain>
    </source>
</reference>
<proteinExistence type="predicted"/>
<keyword evidence="2" id="KW-1185">Reference proteome</keyword>
<sequence>MYMSQRAHVNDINDKVVGTEKVRTRTGPIQLIKLRKAANKRYICAQSTDPQNLLFVCVEQERVCLNGMAEEGRDDVVDVDGVDVLEALAEDTVHLLATESIHLQEVVVLHATVVDLCVVSELGECV</sequence>
<feature type="non-terminal residue" evidence="1">
    <location>
        <position position="126"/>
    </location>
</feature>
<organism evidence="1 2">
    <name type="scientific">Pristionchus fissidentatus</name>
    <dbReference type="NCBI Taxonomy" id="1538716"/>
    <lineage>
        <taxon>Eukaryota</taxon>
        <taxon>Metazoa</taxon>
        <taxon>Ecdysozoa</taxon>
        <taxon>Nematoda</taxon>
        <taxon>Chromadorea</taxon>
        <taxon>Rhabditida</taxon>
        <taxon>Rhabditina</taxon>
        <taxon>Diplogasteromorpha</taxon>
        <taxon>Diplogasteroidea</taxon>
        <taxon>Neodiplogasteridae</taxon>
        <taxon>Pristionchus</taxon>
    </lineage>
</organism>
<dbReference type="Proteomes" id="UP001432322">
    <property type="component" value="Unassembled WGS sequence"/>
</dbReference>
<evidence type="ECO:0000313" key="2">
    <source>
        <dbReference type="Proteomes" id="UP001432322"/>
    </source>
</evidence>
<dbReference type="EMBL" id="BTSY01000007">
    <property type="protein sequence ID" value="GMT36233.1"/>
    <property type="molecule type" value="Genomic_DNA"/>
</dbReference>
<evidence type="ECO:0000313" key="1">
    <source>
        <dbReference type="EMBL" id="GMT36233.1"/>
    </source>
</evidence>
<comment type="caution">
    <text evidence="1">The sequence shown here is derived from an EMBL/GenBank/DDBJ whole genome shotgun (WGS) entry which is preliminary data.</text>
</comment>
<protein>
    <recommendedName>
        <fullName evidence="3">Ribosomal protein</fullName>
    </recommendedName>
</protein>
<dbReference type="AlphaFoldDB" id="A0AAV5WZP2"/>